<dbReference type="GO" id="GO:0016491">
    <property type="term" value="F:oxidoreductase activity"/>
    <property type="evidence" value="ECO:0000318"/>
    <property type="project" value="GO_Central"/>
</dbReference>
<dbReference type="Proteomes" id="UP000001593">
    <property type="component" value="Unassembled WGS sequence"/>
</dbReference>
<dbReference type="InParanoid" id="A7SPB3"/>
<dbReference type="Gene3D" id="3.50.50.60">
    <property type="entry name" value="FAD/NAD(P)-binding domain"/>
    <property type="match status" value="2"/>
</dbReference>
<evidence type="ECO:0000259" key="1">
    <source>
        <dbReference type="Pfam" id="PF01593"/>
    </source>
</evidence>
<feature type="domain" description="Amine oxidase" evidence="1">
    <location>
        <begin position="200"/>
        <end position="703"/>
    </location>
</feature>
<dbReference type="FunFam" id="3.50.50.60:FF:000993">
    <property type="entry name" value="Predicted protein"/>
    <property type="match status" value="1"/>
</dbReference>
<dbReference type="eggNOG" id="KOG0685">
    <property type="taxonomic scope" value="Eukaryota"/>
</dbReference>
<proteinExistence type="predicted"/>
<gene>
    <name evidence="2" type="ORF">NEMVEDRAFT_v1g215325</name>
</gene>
<protein>
    <recommendedName>
        <fullName evidence="1">Amine oxidase domain-containing protein</fullName>
    </recommendedName>
</protein>
<dbReference type="STRING" id="45351.A7SPB3"/>
<dbReference type="PANTHER" id="PTHR10742">
    <property type="entry name" value="FLAVIN MONOAMINE OXIDASE"/>
    <property type="match status" value="1"/>
</dbReference>
<evidence type="ECO:0000313" key="2">
    <source>
        <dbReference type="EMBL" id="EDO34452.1"/>
    </source>
</evidence>
<dbReference type="EMBL" id="DS469731">
    <property type="protein sequence ID" value="EDO34452.1"/>
    <property type="molecule type" value="Genomic_DNA"/>
</dbReference>
<name>A7SPB3_NEMVE</name>
<dbReference type="OMA" id="WDADCDI"/>
<dbReference type="InterPro" id="IPR002937">
    <property type="entry name" value="Amino_oxidase"/>
</dbReference>
<dbReference type="HOGENOM" id="CLU_004498_10_3_1"/>
<dbReference type="FunFam" id="3.90.660.10:FF:000077">
    <property type="match status" value="1"/>
</dbReference>
<dbReference type="AlphaFoldDB" id="A7SPB3"/>
<dbReference type="PhylomeDB" id="A7SPB3"/>
<dbReference type="InterPro" id="IPR036188">
    <property type="entry name" value="FAD/NAD-bd_sf"/>
</dbReference>
<dbReference type="InterPro" id="IPR050281">
    <property type="entry name" value="Flavin_monoamine_oxidase"/>
</dbReference>
<dbReference type="SUPFAM" id="SSF51905">
    <property type="entry name" value="FAD/NAD(P)-binding domain"/>
    <property type="match status" value="1"/>
</dbReference>
<dbReference type="SUPFAM" id="SSF54373">
    <property type="entry name" value="FAD-linked reductases, C-terminal domain"/>
    <property type="match status" value="1"/>
</dbReference>
<dbReference type="PANTHER" id="PTHR10742:SF418">
    <property type="entry name" value="AMINE OXIDASE DOMAIN-CONTAINING PROTEIN"/>
    <property type="match status" value="1"/>
</dbReference>
<sequence>MLVVALSIKELNGMDVLTRYNETACNKYYPVALPTRANTVSTNTRQREYHKDFAYKTSVGKQNTCIFESGKYDKHCLVEDLTYATKLNKEASAIYDTSPEERDSVAHISPKILVSYALRDSDGRLQRRLQKSKLQNKLELRIEIKMLRSSPPSLGLLTCQDTCAHVELNNVNKARDPVLQSAVKTSQAPPKRVAVVGAGMAGFAVTVALEEKGFDVVLLEASDYLGGRVRTVKPFKGFPPVDLGADFIHGSENVIHDLAHENNWKINEGYDVSSDPFESTLYHNGGQRLLHGTDPDIRKMLEAEEQITKIGEQLNLESTNGHESVDRCDNNADTKEISCCQTRQCGMRCTSWNAQDMETYTFDRIHLYKKIKELKQKCKDGDELRAAMRNLDISLATWLTKLGATRSTWDLMECTVGQNYGAPLSKLGLLGVAEEKGCWGYGPGNYRFEGSYEVLVSHFLKKCPMTDIRTNWPVRQITWSGQTSSSHDQDMQVTLKSNSGEIISANYVVITVPLTILKDGDIIFSPPLPREKELAIERLHMSTALKIVCRFKKPFWGQSKIVDVAHGFISQIWTYTRDQHVDCEECHVLVGFQSAEHAAQKVHLEKEVVRDRFLEQLDQIFGSHENPRPASQCFMSCVYYHWSKHPYVRGGYSASSAHAYGMRSDLAKPVSGRLFFAGEATHVTNPATVQAAIETGRRAASEVFQVASSPSTAAVMASLSRTSL</sequence>
<organism evidence="2 3">
    <name type="scientific">Nematostella vectensis</name>
    <name type="common">Starlet sea anemone</name>
    <dbReference type="NCBI Taxonomy" id="45351"/>
    <lineage>
        <taxon>Eukaryota</taxon>
        <taxon>Metazoa</taxon>
        <taxon>Cnidaria</taxon>
        <taxon>Anthozoa</taxon>
        <taxon>Hexacorallia</taxon>
        <taxon>Actiniaria</taxon>
        <taxon>Edwardsiidae</taxon>
        <taxon>Nematostella</taxon>
    </lineage>
</organism>
<dbReference type="Pfam" id="PF01593">
    <property type="entry name" value="Amino_oxidase"/>
    <property type="match status" value="1"/>
</dbReference>
<keyword evidence="3" id="KW-1185">Reference proteome</keyword>
<reference evidence="2 3" key="1">
    <citation type="journal article" date="2007" name="Science">
        <title>Sea anemone genome reveals ancestral eumetazoan gene repertoire and genomic organization.</title>
        <authorList>
            <person name="Putnam N.H."/>
            <person name="Srivastava M."/>
            <person name="Hellsten U."/>
            <person name="Dirks B."/>
            <person name="Chapman J."/>
            <person name="Salamov A."/>
            <person name="Terry A."/>
            <person name="Shapiro H."/>
            <person name="Lindquist E."/>
            <person name="Kapitonov V.V."/>
            <person name="Jurka J."/>
            <person name="Genikhovich G."/>
            <person name="Grigoriev I.V."/>
            <person name="Lucas S.M."/>
            <person name="Steele R.E."/>
            <person name="Finnerty J.R."/>
            <person name="Technau U."/>
            <person name="Martindale M.Q."/>
            <person name="Rokhsar D.S."/>
        </authorList>
    </citation>
    <scope>NUCLEOTIDE SEQUENCE [LARGE SCALE GENOMIC DNA]</scope>
    <source>
        <strain evidence="3">CH2 X CH6</strain>
    </source>
</reference>
<accession>A7SPB3</accession>
<evidence type="ECO:0000313" key="3">
    <source>
        <dbReference type="Proteomes" id="UP000001593"/>
    </source>
</evidence>